<evidence type="ECO:0000259" key="2">
    <source>
        <dbReference type="Pfam" id="PF00775"/>
    </source>
</evidence>
<dbReference type="Pfam" id="PF00775">
    <property type="entry name" value="Dioxygenase_C"/>
    <property type="match status" value="1"/>
</dbReference>
<keyword evidence="4" id="KW-1185">Reference proteome</keyword>
<dbReference type="PANTHER" id="PTHR34315:SF1">
    <property type="entry name" value="INTRADIOL RING-CLEAVAGE DIOXYGENASES DOMAIN-CONTAINING PROTEIN-RELATED"/>
    <property type="match status" value="1"/>
</dbReference>
<proteinExistence type="predicted"/>
<dbReference type="SUPFAM" id="SSF49482">
    <property type="entry name" value="Aromatic compound dioxygenase"/>
    <property type="match status" value="1"/>
</dbReference>
<sequence>MTELEQDNAAYVREVHDKGLAFDLGTMSRRRMLTLIGGAGAAIAVTGTLAGTAGPAAAALAEVESETAGPYPADGSNGIDVRTESGIVRSDIRSSFGTSATVAEGVPLEFSLTVVDLEGAPLAGAAVYAWHCDRDGNYSLYSTGITGENYLRGIQETDAAGTVTFTSIFPACYSGRWPHIHFEVYSSLANATSGAGPIVKTSQIAIPEEVADLVYATDGYSRSVTNLSQITLATDNVFGDDSAARELATVTGSVEAGFVARLTAAVDPSGTEESGGGTPPSGAPPSGAPSGSPSPSASAAPSTSTSTSTSTSASPATTAPKPPQQRKPHPKKVRHWWNPFSW</sequence>
<dbReference type="InterPro" id="IPR006311">
    <property type="entry name" value="TAT_signal"/>
</dbReference>
<accession>A0ABM7LS32</accession>
<dbReference type="InterPro" id="IPR000627">
    <property type="entry name" value="Intradiol_dOase_C"/>
</dbReference>
<reference evidence="3 4" key="1">
    <citation type="submission" date="2020-08" db="EMBL/GenBank/DDBJ databases">
        <title>Whole genome shotgun sequence of Actinoplanes ianthinogenes NBRC 13996.</title>
        <authorList>
            <person name="Komaki H."/>
            <person name="Tamura T."/>
        </authorList>
    </citation>
    <scope>NUCLEOTIDE SEQUENCE [LARGE SCALE GENOMIC DNA]</scope>
    <source>
        <strain evidence="3 4">NBRC 13996</strain>
    </source>
</reference>
<dbReference type="Proteomes" id="UP000676967">
    <property type="component" value="Chromosome"/>
</dbReference>
<evidence type="ECO:0000313" key="3">
    <source>
        <dbReference type="EMBL" id="BCJ42059.1"/>
    </source>
</evidence>
<evidence type="ECO:0000256" key="1">
    <source>
        <dbReference type="SAM" id="MobiDB-lite"/>
    </source>
</evidence>
<dbReference type="RefSeq" id="WP_229830947.1">
    <property type="nucleotide sequence ID" value="NZ_AP023356.1"/>
</dbReference>
<feature type="compositionally biased region" description="Basic residues" evidence="1">
    <location>
        <begin position="324"/>
        <end position="335"/>
    </location>
</feature>
<dbReference type="Gene3D" id="2.60.130.10">
    <property type="entry name" value="Aromatic compound dioxygenase"/>
    <property type="match status" value="1"/>
</dbReference>
<dbReference type="PANTHER" id="PTHR34315">
    <property type="match status" value="1"/>
</dbReference>
<evidence type="ECO:0000313" key="4">
    <source>
        <dbReference type="Proteomes" id="UP000676967"/>
    </source>
</evidence>
<gene>
    <name evidence="3" type="ORF">Aiant_27160</name>
</gene>
<name>A0ABM7LS32_9ACTN</name>
<dbReference type="PROSITE" id="PS51318">
    <property type="entry name" value="TAT"/>
    <property type="match status" value="1"/>
</dbReference>
<dbReference type="EMBL" id="AP023356">
    <property type="protein sequence ID" value="BCJ42059.1"/>
    <property type="molecule type" value="Genomic_DNA"/>
</dbReference>
<protein>
    <recommendedName>
        <fullName evidence="2">Intradiol ring-cleavage dioxygenases domain-containing protein</fullName>
    </recommendedName>
</protein>
<feature type="region of interest" description="Disordered" evidence="1">
    <location>
        <begin position="267"/>
        <end position="342"/>
    </location>
</feature>
<dbReference type="CDD" id="cd03457">
    <property type="entry name" value="intradiol_dioxygenase_like"/>
    <property type="match status" value="1"/>
</dbReference>
<feature type="domain" description="Intradiol ring-cleavage dioxygenases" evidence="2">
    <location>
        <begin position="104"/>
        <end position="175"/>
    </location>
</feature>
<dbReference type="InterPro" id="IPR015889">
    <property type="entry name" value="Intradiol_dOase_core"/>
</dbReference>
<feature type="compositionally biased region" description="Low complexity" evidence="1">
    <location>
        <begin position="288"/>
        <end position="319"/>
    </location>
</feature>
<organism evidence="3 4">
    <name type="scientific">Actinoplanes ianthinogenes</name>
    <dbReference type="NCBI Taxonomy" id="122358"/>
    <lineage>
        <taxon>Bacteria</taxon>
        <taxon>Bacillati</taxon>
        <taxon>Actinomycetota</taxon>
        <taxon>Actinomycetes</taxon>
        <taxon>Micromonosporales</taxon>
        <taxon>Micromonosporaceae</taxon>
        <taxon>Actinoplanes</taxon>
    </lineage>
</organism>